<dbReference type="HOGENOM" id="CLU_1746723_0_0_9"/>
<keyword evidence="3" id="KW-1185">Reference proteome</keyword>
<dbReference type="Proteomes" id="UP000007488">
    <property type="component" value="Chromosome"/>
</dbReference>
<accession>F0T0U0</accession>
<evidence type="ECO:0000256" key="1">
    <source>
        <dbReference type="SAM" id="Phobius"/>
    </source>
</evidence>
<evidence type="ECO:0008006" key="4">
    <source>
        <dbReference type="Google" id="ProtNLM"/>
    </source>
</evidence>
<evidence type="ECO:0000313" key="2">
    <source>
        <dbReference type="EMBL" id="ADY56229.1"/>
    </source>
</evidence>
<keyword evidence="1" id="KW-1133">Transmembrane helix</keyword>
<dbReference type="EMBL" id="CP002547">
    <property type="protein sequence ID" value="ADY56229.1"/>
    <property type="molecule type" value="Genomic_DNA"/>
</dbReference>
<dbReference type="InterPro" id="IPR045584">
    <property type="entry name" value="Pilin-like"/>
</dbReference>
<keyword evidence="1" id="KW-0812">Transmembrane</keyword>
<dbReference type="KEGG" id="sgy:Sgly_1933"/>
<name>F0T0U0_SYNGF</name>
<feature type="transmembrane region" description="Helical" evidence="1">
    <location>
        <begin position="20"/>
        <end position="41"/>
    </location>
</feature>
<dbReference type="AlphaFoldDB" id="F0T0U0"/>
<dbReference type="STRING" id="645991.Sgly_1933"/>
<dbReference type="eggNOG" id="COG2165">
    <property type="taxonomic scope" value="Bacteria"/>
</dbReference>
<evidence type="ECO:0000313" key="3">
    <source>
        <dbReference type="Proteomes" id="UP000007488"/>
    </source>
</evidence>
<keyword evidence="1" id="KW-0472">Membrane</keyword>
<dbReference type="InterPro" id="IPR012902">
    <property type="entry name" value="N_methyl_site"/>
</dbReference>
<reference evidence="2 3" key="1">
    <citation type="journal article" date="2011" name="Stand. Genomic Sci.">
        <title>Complete genome sequence of Syntrophobotulus glycolicus type strain (FlGlyR).</title>
        <authorList>
            <person name="Han C."/>
            <person name="Mwirichia R."/>
            <person name="Chertkov O."/>
            <person name="Held B."/>
            <person name="Lapidus A."/>
            <person name="Nolan M."/>
            <person name="Lucas S."/>
            <person name="Hammon N."/>
            <person name="Deshpande S."/>
            <person name="Cheng J.F."/>
            <person name="Tapia R."/>
            <person name="Goodwin L."/>
            <person name="Pitluck S."/>
            <person name="Huntemann M."/>
            <person name="Liolios K."/>
            <person name="Ivanova N."/>
            <person name="Pagani I."/>
            <person name="Mavromatis K."/>
            <person name="Ovchinikova G."/>
            <person name="Pati A."/>
            <person name="Chen A."/>
            <person name="Palaniappan K."/>
            <person name="Land M."/>
            <person name="Hauser L."/>
            <person name="Brambilla E.M."/>
            <person name="Rohde M."/>
            <person name="Spring S."/>
            <person name="Sikorski J."/>
            <person name="Goker M."/>
            <person name="Woyke T."/>
            <person name="Bristow J."/>
            <person name="Eisen J.A."/>
            <person name="Markowitz V."/>
            <person name="Hugenholtz P."/>
            <person name="Kyrpides N.C."/>
            <person name="Klenk H.P."/>
            <person name="Detter J.C."/>
        </authorList>
    </citation>
    <scope>NUCLEOTIDE SEQUENCE [LARGE SCALE GENOMIC DNA]</scope>
    <source>
        <strain evidence="3">DSM 8271 / FlGlyR</strain>
    </source>
</reference>
<reference evidence="3" key="2">
    <citation type="submission" date="2011-02" db="EMBL/GenBank/DDBJ databases">
        <title>The complete genome of Syntrophobotulus glycolicus DSM 8271.</title>
        <authorList>
            <person name="Lucas S."/>
            <person name="Copeland A."/>
            <person name="Lapidus A."/>
            <person name="Bruce D."/>
            <person name="Goodwin L."/>
            <person name="Pitluck S."/>
            <person name="Kyrpides N."/>
            <person name="Mavromatis K."/>
            <person name="Pagani I."/>
            <person name="Ivanova N."/>
            <person name="Mikhailova N."/>
            <person name="Chertkov O."/>
            <person name="Held B."/>
            <person name="Detter J.C."/>
            <person name="Tapia R."/>
            <person name="Han C."/>
            <person name="Land M."/>
            <person name="Hauser L."/>
            <person name="Markowitz V."/>
            <person name="Cheng J.-F."/>
            <person name="Hugenholtz P."/>
            <person name="Woyke T."/>
            <person name="Wu D."/>
            <person name="Spring S."/>
            <person name="Schroeder M."/>
            <person name="Brambilla E."/>
            <person name="Klenk H.-P."/>
            <person name="Eisen J.A."/>
        </authorList>
    </citation>
    <scope>NUCLEOTIDE SEQUENCE [LARGE SCALE GENOMIC DNA]</scope>
    <source>
        <strain evidence="3">DSM 8271 / FlGlyR</strain>
    </source>
</reference>
<dbReference type="NCBIfam" id="TIGR02532">
    <property type="entry name" value="IV_pilin_GFxxxE"/>
    <property type="match status" value="1"/>
</dbReference>
<gene>
    <name evidence="2" type="ordered locus">Sgly_1933</name>
</gene>
<organism evidence="2 3">
    <name type="scientific">Syntrophobotulus glycolicus (strain DSM 8271 / FlGlyR)</name>
    <dbReference type="NCBI Taxonomy" id="645991"/>
    <lineage>
        <taxon>Bacteria</taxon>
        <taxon>Bacillati</taxon>
        <taxon>Bacillota</taxon>
        <taxon>Clostridia</taxon>
        <taxon>Eubacteriales</taxon>
        <taxon>Desulfitobacteriaceae</taxon>
        <taxon>Syntrophobotulus</taxon>
    </lineage>
</organism>
<sequence>MKTCVKPYTQRWKRNHEAGFTLVEVLLAILILSGSSFLFLVKLPNDFEDQRLKSTSTILIADLRAIQQAAIAGNYWYQIKFYQETGEYMIFRQGTFVRSVKLQDGVRFGGKIPSITFQPTGSPVPGATVDLLTDHRKRKVIIAPVMGRIREEIIQ</sequence>
<dbReference type="RefSeq" id="WP_013625097.1">
    <property type="nucleotide sequence ID" value="NC_015172.1"/>
</dbReference>
<dbReference type="Pfam" id="PF07963">
    <property type="entry name" value="N_methyl"/>
    <property type="match status" value="1"/>
</dbReference>
<dbReference type="SUPFAM" id="SSF54523">
    <property type="entry name" value="Pili subunits"/>
    <property type="match status" value="1"/>
</dbReference>
<proteinExistence type="predicted"/>
<protein>
    <recommendedName>
        <fullName evidence="4">Prepilin-type N-terminal cleavage/methylation domain-containing protein</fullName>
    </recommendedName>
</protein>